<sequence length="190" mass="21565">MSFVNSLQYEFEIIRSATDDFSDANKLGQGGFGDVYKCDAGRLLNGQYIAVKMLSKSSKQGDREFKNEVRLLAPLQHRNLVKLVGFCIKGGERLLIYEYVPNTSLNHYIFDHINHEHLDWETRYNIIGGIVRGLLYLHEDSRIRVIHCDLKLSNILLGEDMNPKIADFGTARLFVKGQTQGDAKTIVGTE</sequence>
<comment type="caution">
    <text evidence="20">The sequence shown here is derived from an EMBL/GenBank/DDBJ whole genome shotgun (WGS) entry which is preliminary data.</text>
</comment>
<keyword evidence="13" id="KW-0675">Receptor</keyword>
<comment type="subcellular location">
    <subcellularLocation>
        <location evidence="1">Membrane</location>
        <topology evidence="1">Single-pass membrane protein</topology>
    </subcellularLocation>
</comment>
<evidence type="ECO:0000256" key="18">
    <source>
        <dbReference type="RuleBase" id="RU000304"/>
    </source>
</evidence>
<evidence type="ECO:0000256" key="1">
    <source>
        <dbReference type="ARBA" id="ARBA00004167"/>
    </source>
</evidence>
<proteinExistence type="inferred from homology"/>
<dbReference type="Gramene" id="PRQ31252">
    <property type="protein sequence ID" value="PRQ31252"/>
    <property type="gene ID" value="RchiOBHm_Chr5g0033431"/>
</dbReference>
<dbReference type="EMBL" id="PDCK01000043">
    <property type="protein sequence ID" value="PRQ31252.1"/>
    <property type="molecule type" value="Genomic_DNA"/>
</dbReference>
<keyword evidence="9" id="KW-0418">Kinase</keyword>
<organism evidence="20 21">
    <name type="scientific">Rosa chinensis</name>
    <name type="common">China rose</name>
    <dbReference type="NCBI Taxonomy" id="74649"/>
    <lineage>
        <taxon>Eukaryota</taxon>
        <taxon>Viridiplantae</taxon>
        <taxon>Streptophyta</taxon>
        <taxon>Embryophyta</taxon>
        <taxon>Tracheophyta</taxon>
        <taxon>Spermatophyta</taxon>
        <taxon>Magnoliopsida</taxon>
        <taxon>eudicotyledons</taxon>
        <taxon>Gunneridae</taxon>
        <taxon>Pentapetalae</taxon>
        <taxon>rosids</taxon>
        <taxon>fabids</taxon>
        <taxon>Rosales</taxon>
        <taxon>Rosaceae</taxon>
        <taxon>Rosoideae</taxon>
        <taxon>Rosoideae incertae sedis</taxon>
        <taxon>Rosa</taxon>
    </lineage>
</organism>
<dbReference type="GO" id="GO:0005524">
    <property type="term" value="F:ATP binding"/>
    <property type="evidence" value="ECO:0007669"/>
    <property type="project" value="UniProtKB-UniRule"/>
</dbReference>
<evidence type="ECO:0000256" key="16">
    <source>
        <dbReference type="ARBA" id="ARBA00048679"/>
    </source>
</evidence>
<dbReference type="SUPFAM" id="SSF56112">
    <property type="entry name" value="Protein kinase-like (PK-like)"/>
    <property type="match status" value="1"/>
</dbReference>
<dbReference type="PANTHER" id="PTHR27002:SF1104">
    <property type="entry name" value="CYSTEINE-RICH RECEPTOR-LIKE PROTEIN KINASE 27-RELATED"/>
    <property type="match status" value="1"/>
</dbReference>
<evidence type="ECO:0000256" key="5">
    <source>
        <dbReference type="ARBA" id="ARBA00022692"/>
    </source>
</evidence>
<dbReference type="EC" id="2.7.11.1" evidence="2"/>
<dbReference type="PROSITE" id="PS00107">
    <property type="entry name" value="PROTEIN_KINASE_ATP"/>
    <property type="match status" value="1"/>
</dbReference>
<keyword evidence="11" id="KW-1133">Transmembrane helix</keyword>
<keyword evidence="4 20" id="KW-0808">Transferase</keyword>
<evidence type="ECO:0000256" key="6">
    <source>
        <dbReference type="ARBA" id="ARBA00022729"/>
    </source>
</evidence>
<dbReference type="PROSITE" id="PS00108">
    <property type="entry name" value="PROTEIN_KINASE_ST"/>
    <property type="match status" value="1"/>
</dbReference>
<keyword evidence="5" id="KW-0812">Transmembrane</keyword>
<keyword evidence="8 17" id="KW-0547">Nucleotide-binding</keyword>
<dbReference type="PROSITE" id="PS50011">
    <property type="entry name" value="PROTEIN_KINASE_DOM"/>
    <property type="match status" value="1"/>
</dbReference>
<evidence type="ECO:0000256" key="17">
    <source>
        <dbReference type="PROSITE-ProRule" id="PRU10141"/>
    </source>
</evidence>
<accession>A0A2P6QAP7</accession>
<evidence type="ECO:0000313" key="20">
    <source>
        <dbReference type="EMBL" id="PRQ31252.1"/>
    </source>
</evidence>
<keyword evidence="14" id="KW-0325">Glycoprotein</keyword>
<evidence type="ECO:0000256" key="14">
    <source>
        <dbReference type="ARBA" id="ARBA00023180"/>
    </source>
</evidence>
<evidence type="ECO:0000256" key="15">
    <source>
        <dbReference type="ARBA" id="ARBA00047899"/>
    </source>
</evidence>
<feature type="domain" description="Protein kinase" evidence="19">
    <location>
        <begin position="21"/>
        <end position="190"/>
    </location>
</feature>
<evidence type="ECO:0000259" key="19">
    <source>
        <dbReference type="PROSITE" id="PS50011"/>
    </source>
</evidence>
<keyword evidence="7" id="KW-0677">Repeat</keyword>
<feature type="binding site" evidence="17">
    <location>
        <position position="52"/>
    </location>
    <ligand>
        <name>ATP</name>
        <dbReference type="ChEBI" id="CHEBI:30616"/>
    </ligand>
</feature>
<dbReference type="Pfam" id="PF00069">
    <property type="entry name" value="Pkinase"/>
    <property type="match status" value="1"/>
</dbReference>
<protein>
    <recommendedName>
        <fullName evidence="2">non-specific serine/threonine protein kinase</fullName>
        <ecNumber evidence="2">2.7.11.1</ecNumber>
    </recommendedName>
</protein>
<comment type="similarity">
    <text evidence="18">Belongs to the protein kinase superfamily.</text>
</comment>
<dbReference type="GO" id="GO:0005886">
    <property type="term" value="C:plasma membrane"/>
    <property type="evidence" value="ECO:0007669"/>
    <property type="project" value="TreeGrafter"/>
</dbReference>
<name>A0A2P6QAP7_ROSCH</name>
<evidence type="ECO:0000313" key="21">
    <source>
        <dbReference type="Proteomes" id="UP000238479"/>
    </source>
</evidence>
<evidence type="ECO:0000256" key="7">
    <source>
        <dbReference type="ARBA" id="ARBA00022737"/>
    </source>
</evidence>
<evidence type="ECO:0000256" key="8">
    <source>
        <dbReference type="ARBA" id="ARBA00022741"/>
    </source>
</evidence>
<dbReference type="OMA" id="DHINHEH"/>
<dbReference type="Proteomes" id="UP000238479">
    <property type="component" value="Chromosome 5"/>
</dbReference>
<keyword evidence="6" id="KW-0732">Signal</keyword>
<evidence type="ECO:0000256" key="12">
    <source>
        <dbReference type="ARBA" id="ARBA00023136"/>
    </source>
</evidence>
<reference evidence="20 21" key="1">
    <citation type="journal article" date="2018" name="Nat. Genet.">
        <title>The Rosa genome provides new insights in the design of modern roses.</title>
        <authorList>
            <person name="Bendahmane M."/>
        </authorList>
    </citation>
    <scope>NUCLEOTIDE SEQUENCE [LARGE SCALE GENOMIC DNA]</scope>
    <source>
        <strain evidence="21">cv. Old Blush</strain>
    </source>
</reference>
<dbReference type="InterPro" id="IPR017441">
    <property type="entry name" value="Protein_kinase_ATP_BS"/>
</dbReference>
<keyword evidence="3 18" id="KW-0723">Serine/threonine-protein kinase</keyword>
<dbReference type="InterPro" id="IPR011009">
    <property type="entry name" value="Kinase-like_dom_sf"/>
</dbReference>
<dbReference type="InterPro" id="IPR000719">
    <property type="entry name" value="Prot_kinase_dom"/>
</dbReference>
<keyword evidence="12" id="KW-0472">Membrane</keyword>
<keyword evidence="21" id="KW-1185">Reference proteome</keyword>
<evidence type="ECO:0000256" key="4">
    <source>
        <dbReference type="ARBA" id="ARBA00022679"/>
    </source>
</evidence>
<dbReference type="PANTHER" id="PTHR27002">
    <property type="entry name" value="RECEPTOR-LIKE SERINE/THREONINE-PROTEIN KINASE SD1-8"/>
    <property type="match status" value="1"/>
</dbReference>
<dbReference type="Gene3D" id="1.10.510.10">
    <property type="entry name" value="Transferase(Phosphotransferase) domain 1"/>
    <property type="match status" value="1"/>
</dbReference>
<gene>
    <name evidence="20" type="ORF">RchiOBHm_Chr5g0033431</name>
</gene>
<keyword evidence="10 17" id="KW-0067">ATP-binding</keyword>
<evidence type="ECO:0000256" key="2">
    <source>
        <dbReference type="ARBA" id="ARBA00012513"/>
    </source>
</evidence>
<dbReference type="AlphaFoldDB" id="A0A2P6QAP7"/>
<dbReference type="FunFam" id="1.10.510.10:FF:001023">
    <property type="entry name" value="Os07g0541700 protein"/>
    <property type="match status" value="1"/>
</dbReference>
<evidence type="ECO:0000256" key="10">
    <source>
        <dbReference type="ARBA" id="ARBA00022840"/>
    </source>
</evidence>
<dbReference type="GO" id="GO:0004674">
    <property type="term" value="F:protein serine/threonine kinase activity"/>
    <property type="evidence" value="ECO:0007669"/>
    <property type="project" value="UniProtKB-KW"/>
</dbReference>
<dbReference type="InterPro" id="IPR008271">
    <property type="entry name" value="Ser/Thr_kinase_AS"/>
</dbReference>
<comment type="catalytic activity">
    <reaction evidence="16">
        <text>L-seryl-[protein] + ATP = O-phospho-L-seryl-[protein] + ADP + H(+)</text>
        <dbReference type="Rhea" id="RHEA:17989"/>
        <dbReference type="Rhea" id="RHEA-COMP:9863"/>
        <dbReference type="Rhea" id="RHEA-COMP:11604"/>
        <dbReference type="ChEBI" id="CHEBI:15378"/>
        <dbReference type="ChEBI" id="CHEBI:29999"/>
        <dbReference type="ChEBI" id="CHEBI:30616"/>
        <dbReference type="ChEBI" id="CHEBI:83421"/>
        <dbReference type="ChEBI" id="CHEBI:456216"/>
        <dbReference type="EC" id="2.7.11.1"/>
    </reaction>
</comment>
<dbReference type="SMART" id="SM00220">
    <property type="entry name" value="S_TKc"/>
    <property type="match status" value="1"/>
</dbReference>
<dbReference type="Gene3D" id="3.30.200.20">
    <property type="entry name" value="Phosphorylase Kinase, domain 1"/>
    <property type="match status" value="1"/>
</dbReference>
<comment type="catalytic activity">
    <reaction evidence="15">
        <text>L-threonyl-[protein] + ATP = O-phospho-L-threonyl-[protein] + ADP + H(+)</text>
        <dbReference type="Rhea" id="RHEA:46608"/>
        <dbReference type="Rhea" id="RHEA-COMP:11060"/>
        <dbReference type="Rhea" id="RHEA-COMP:11605"/>
        <dbReference type="ChEBI" id="CHEBI:15378"/>
        <dbReference type="ChEBI" id="CHEBI:30013"/>
        <dbReference type="ChEBI" id="CHEBI:30616"/>
        <dbReference type="ChEBI" id="CHEBI:61977"/>
        <dbReference type="ChEBI" id="CHEBI:456216"/>
        <dbReference type="EC" id="2.7.11.1"/>
    </reaction>
</comment>
<evidence type="ECO:0000256" key="13">
    <source>
        <dbReference type="ARBA" id="ARBA00023170"/>
    </source>
</evidence>
<evidence type="ECO:0000256" key="9">
    <source>
        <dbReference type="ARBA" id="ARBA00022777"/>
    </source>
</evidence>
<evidence type="ECO:0000256" key="3">
    <source>
        <dbReference type="ARBA" id="ARBA00022527"/>
    </source>
</evidence>
<dbReference type="FunFam" id="3.30.200.20:FF:000727">
    <property type="entry name" value="Cysteine-rich RLK (RECEPTOR-like protein kinase) 23"/>
    <property type="match status" value="1"/>
</dbReference>
<evidence type="ECO:0000256" key="11">
    <source>
        <dbReference type="ARBA" id="ARBA00022989"/>
    </source>
</evidence>